<keyword evidence="3" id="KW-0694">RNA-binding</keyword>
<keyword evidence="4" id="KW-0805">Transcription regulation</keyword>
<organism evidence="7 8">
    <name type="scientific">Claviceps arundinis</name>
    <dbReference type="NCBI Taxonomy" id="1623583"/>
    <lineage>
        <taxon>Eukaryota</taxon>
        <taxon>Fungi</taxon>
        <taxon>Dikarya</taxon>
        <taxon>Ascomycota</taxon>
        <taxon>Pezizomycotina</taxon>
        <taxon>Sordariomycetes</taxon>
        <taxon>Hypocreomycetidae</taxon>
        <taxon>Hypocreales</taxon>
        <taxon>Clavicipitaceae</taxon>
        <taxon>Claviceps</taxon>
    </lineage>
</organism>
<evidence type="ECO:0000313" key="8">
    <source>
        <dbReference type="Proteomes" id="UP000742024"/>
    </source>
</evidence>
<dbReference type="Proteomes" id="UP000742024">
    <property type="component" value="Unassembled WGS sequence"/>
</dbReference>
<dbReference type="InterPro" id="IPR015943">
    <property type="entry name" value="WD40/YVTN_repeat-like_dom_sf"/>
</dbReference>
<keyword evidence="2" id="KW-0597">Phosphoprotein</keyword>
<keyword evidence="5" id="KW-0804">Transcription</keyword>
<keyword evidence="8" id="KW-1185">Reference proteome</keyword>
<gene>
    <name evidence="7" type="ORF">E4U57_002770</name>
</gene>
<accession>A0ABQ7P7Y3</accession>
<evidence type="ECO:0000256" key="1">
    <source>
        <dbReference type="ARBA" id="ARBA00004123"/>
    </source>
</evidence>
<proteinExistence type="predicted"/>
<evidence type="ECO:0000256" key="4">
    <source>
        <dbReference type="ARBA" id="ARBA00023015"/>
    </source>
</evidence>
<evidence type="ECO:0000256" key="5">
    <source>
        <dbReference type="ARBA" id="ARBA00023163"/>
    </source>
</evidence>
<keyword evidence="6" id="KW-0539">Nucleus</keyword>
<evidence type="ECO:0000256" key="6">
    <source>
        <dbReference type="ARBA" id="ARBA00023242"/>
    </source>
</evidence>
<feature type="non-terminal residue" evidence="7">
    <location>
        <position position="151"/>
    </location>
</feature>
<dbReference type="EMBL" id="SRPR01000214">
    <property type="protein sequence ID" value="KAG5956251.1"/>
    <property type="molecule type" value="Genomic_DNA"/>
</dbReference>
<sequence length="151" mass="16290">MPSVQDLQLLDPCAATASMFLYAQGPSIICCHHDTLAIERRFTAHSHDIQLLAVDNQSETGGGRLVVSYDASQTAIVWDLMTGEEIARFTSFQELTVAAWMSNGNVAFGNSQGNIILFEPTTSEHISSRTLNQIAVTALAPSADCRTFAIG</sequence>
<evidence type="ECO:0000256" key="3">
    <source>
        <dbReference type="ARBA" id="ARBA00022884"/>
    </source>
</evidence>
<evidence type="ECO:0000313" key="7">
    <source>
        <dbReference type="EMBL" id="KAG5956251.1"/>
    </source>
</evidence>
<dbReference type="PANTHER" id="PTHR15528">
    <property type="entry name" value="PEROXISOME PROLIFERATOR ACTIVATED RECEPTOR GAMMA COACTIVATOR 1 PGC-1 -RELATED"/>
    <property type="match status" value="1"/>
</dbReference>
<dbReference type="InterPro" id="IPR036322">
    <property type="entry name" value="WD40_repeat_dom_sf"/>
</dbReference>
<reference evidence="7 8" key="1">
    <citation type="journal article" date="2020" name="bioRxiv">
        <title>Whole genome comparisons of ergot fungi reveals the divergence and evolution of species within the genus Claviceps are the result of varying mechanisms driving genome evolution and host range expansion.</title>
        <authorList>
            <person name="Wyka S.A."/>
            <person name="Mondo S.J."/>
            <person name="Liu M."/>
            <person name="Dettman J."/>
            <person name="Nalam V."/>
            <person name="Broders K.D."/>
        </authorList>
    </citation>
    <scope>NUCLEOTIDE SEQUENCE [LARGE SCALE GENOMIC DNA]</scope>
    <source>
        <strain evidence="7 8">LM583</strain>
    </source>
</reference>
<evidence type="ECO:0000256" key="2">
    <source>
        <dbReference type="ARBA" id="ARBA00022553"/>
    </source>
</evidence>
<dbReference type="PANTHER" id="PTHR15528:SF11">
    <property type="entry name" value="FI18188P1"/>
    <property type="match status" value="1"/>
</dbReference>
<dbReference type="SUPFAM" id="SSF50978">
    <property type="entry name" value="WD40 repeat-like"/>
    <property type="match status" value="1"/>
</dbReference>
<comment type="subcellular location">
    <subcellularLocation>
        <location evidence="1">Nucleus</location>
    </subcellularLocation>
</comment>
<dbReference type="InterPro" id="IPR034605">
    <property type="entry name" value="PGC-1"/>
</dbReference>
<name>A0ABQ7P7Y3_9HYPO</name>
<comment type="caution">
    <text evidence="7">The sequence shown here is derived from an EMBL/GenBank/DDBJ whole genome shotgun (WGS) entry which is preliminary data.</text>
</comment>
<protein>
    <submittedName>
        <fullName evidence="7">Uncharacterized protein</fullName>
    </submittedName>
</protein>
<dbReference type="Gene3D" id="2.130.10.10">
    <property type="entry name" value="YVTN repeat-like/Quinoprotein amine dehydrogenase"/>
    <property type="match status" value="1"/>
</dbReference>